<evidence type="ECO:0000313" key="5">
    <source>
        <dbReference type="EMBL" id="RZS70024.1"/>
    </source>
</evidence>
<evidence type="ECO:0000313" key="6">
    <source>
        <dbReference type="Proteomes" id="UP000292039"/>
    </source>
</evidence>
<dbReference type="AlphaFoldDB" id="A0A4Q7MN91"/>
<dbReference type="GO" id="GO:0005886">
    <property type="term" value="C:plasma membrane"/>
    <property type="evidence" value="ECO:0007669"/>
    <property type="project" value="TreeGrafter"/>
</dbReference>
<evidence type="ECO:0000256" key="3">
    <source>
        <dbReference type="ARBA" id="ARBA00022840"/>
    </source>
</evidence>
<comment type="caution">
    <text evidence="5">The sequence shown here is derived from an EMBL/GenBank/DDBJ whole genome shotgun (WGS) entry which is preliminary data.</text>
</comment>
<feature type="domain" description="Bacterial type II secretion system protein E" evidence="4">
    <location>
        <begin position="216"/>
        <end position="591"/>
    </location>
</feature>
<evidence type="ECO:0000256" key="1">
    <source>
        <dbReference type="ARBA" id="ARBA00006611"/>
    </source>
</evidence>
<dbReference type="PANTHER" id="PTHR30258">
    <property type="entry name" value="TYPE II SECRETION SYSTEM PROTEIN GSPE-RELATED"/>
    <property type="match status" value="1"/>
</dbReference>
<dbReference type="Gene3D" id="3.30.450.90">
    <property type="match status" value="1"/>
</dbReference>
<protein>
    <submittedName>
        <fullName evidence="5">Type II secretory ATPase GspE/PulE/Tfp pilus assembly ATPase PilB-like protein</fullName>
    </submittedName>
</protein>
<keyword evidence="2" id="KW-0547">Nucleotide-binding</keyword>
<keyword evidence="3" id="KW-0067">ATP-binding</keyword>
<organism evidence="5 6">
    <name type="scientific">Kerstersia gyiorum</name>
    <dbReference type="NCBI Taxonomy" id="206506"/>
    <lineage>
        <taxon>Bacteria</taxon>
        <taxon>Pseudomonadati</taxon>
        <taxon>Pseudomonadota</taxon>
        <taxon>Betaproteobacteria</taxon>
        <taxon>Burkholderiales</taxon>
        <taxon>Alcaligenaceae</taxon>
        <taxon>Kerstersia</taxon>
    </lineage>
</organism>
<dbReference type="PANTHER" id="PTHR30258:SF1">
    <property type="entry name" value="PROTEIN TRANSPORT PROTEIN HOFB HOMOLOG"/>
    <property type="match status" value="1"/>
</dbReference>
<dbReference type="GO" id="GO:0016887">
    <property type="term" value="F:ATP hydrolysis activity"/>
    <property type="evidence" value="ECO:0007669"/>
    <property type="project" value="TreeGrafter"/>
</dbReference>
<sequence length="665" mass="71134">MNALAWLHRGLRWRLPPWHGLWGRAVVRQRGVSGIKVATAAASGMAASGAAVSGTAASGFKAPDARMHEQREHVCHELVSGAGVASLERPAVVDTTSTPGPLQAALDSQDELARLQPAFRKVLAAEVGAGALAARLCPVQFEDGSVAVFACADEAGGDSVAECLRQLQARGYRLQRQPVRVLSLPLLLALVRGQIDAGALSRRRHVLGDPRKSGLVAVFHQMVAWALVHDASDIHINIEAQRPVSSVYFTVTGRYVSPRAYRQLSSALLLDMLSVAWMDVRGGNGAVFDPTAEQQGSIWHEVGGAAVMLRWASLATDAGPSVCLRLLRLDSSEPLPGLAALGYLPGQVELLERARLAQGGAMVFAGVVGSGKSTTLASLIRSLPAGRKIVTLEDPVEYLIPNALQNTLGRRLDGEDHGVFGVKLRTLKRSAMNDLMIGEVRDAETGRAFMDLAGSGMSLYTTVHAGSAALIPERLASDFIRVSRDFLAAPGVLKLLVYQSLLPRLCPHCAKPLAQLLAGGEAADGCWRDGAYWSDWLAELAQLYGVGADAAAQTLKIRCSAGCEACRRPELPQLNGWSGRTVAAEIIEPERTPGFLEALRRRDVQAAMQAWHAGCRSPLNSADMRGKSAMECAMYKAWMGWVDPRDIEPAFQPFASRSQSGVAHA</sequence>
<dbReference type="GO" id="GO:0005524">
    <property type="term" value="F:ATP binding"/>
    <property type="evidence" value="ECO:0007669"/>
    <property type="project" value="UniProtKB-KW"/>
</dbReference>
<dbReference type="EMBL" id="SGWZ01000002">
    <property type="protein sequence ID" value="RZS70024.1"/>
    <property type="molecule type" value="Genomic_DNA"/>
</dbReference>
<dbReference type="RefSeq" id="WP_165389985.1">
    <property type="nucleotide sequence ID" value="NZ_CBCSEB010000016.1"/>
</dbReference>
<proteinExistence type="inferred from homology"/>
<accession>A0A4Q7MN91</accession>
<dbReference type="InterPro" id="IPR001482">
    <property type="entry name" value="T2SS/T4SS_dom"/>
</dbReference>
<dbReference type="SUPFAM" id="SSF52540">
    <property type="entry name" value="P-loop containing nucleoside triphosphate hydrolases"/>
    <property type="match status" value="1"/>
</dbReference>
<dbReference type="Pfam" id="PF00437">
    <property type="entry name" value="T2SSE"/>
    <property type="match status" value="1"/>
</dbReference>
<reference evidence="5 6" key="1">
    <citation type="submission" date="2019-02" db="EMBL/GenBank/DDBJ databases">
        <title>Genomic Encyclopedia of Type Strains, Phase IV (KMG-IV): sequencing the most valuable type-strain genomes for metagenomic binning, comparative biology and taxonomic classification.</title>
        <authorList>
            <person name="Goeker M."/>
        </authorList>
    </citation>
    <scope>NUCLEOTIDE SEQUENCE [LARGE SCALE GENOMIC DNA]</scope>
    <source>
        <strain evidence="5 6">DSM 16618</strain>
    </source>
</reference>
<dbReference type="Proteomes" id="UP000292039">
    <property type="component" value="Unassembled WGS sequence"/>
</dbReference>
<comment type="similarity">
    <text evidence="1">Belongs to the GSP E family.</text>
</comment>
<dbReference type="Gene3D" id="3.40.50.300">
    <property type="entry name" value="P-loop containing nucleotide triphosphate hydrolases"/>
    <property type="match status" value="1"/>
</dbReference>
<evidence type="ECO:0000256" key="2">
    <source>
        <dbReference type="ARBA" id="ARBA00022741"/>
    </source>
</evidence>
<dbReference type="InterPro" id="IPR027417">
    <property type="entry name" value="P-loop_NTPase"/>
</dbReference>
<gene>
    <name evidence="5" type="ORF">EV679_1412</name>
</gene>
<name>A0A4Q7MN91_9BURK</name>
<evidence type="ECO:0000259" key="4">
    <source>
        <dbReference type="Pfam" id="PF00437"/>
    </source>
</evidence>